<feature type="non-terminal residue" evidence="2">
    <location>
        <position position="1"/>
    </location>
</feature>
<dbReference type="SMART" id="SM01047">
    <property type="entry name" value="C1_4"/>
    <property type="match status" value="1"/>
</dbReference>
<dbReference type="InterPro" id="IPR036465">
    <property type="entry name" value="vWFA_dom_sf"/>
</dbReference>
<reference evidence="2 3" key="1">
    <citation type="journal article" date="2023" name="Commun. Biol.">
        <title>Genome analysis of Parmales, the sister group of diatoms, reveals the evolutionary specialization of diatoms from phago-mixotrophs to photoautotrophs.</title>
        <authorList>
            <person name="Ban H."/>
            <person name="Sato S."/>
            <person name="Yoshikawa S."/>
            <person name="Yamada K."/>
            <person name="Nakamura Y."/>
            <person name="Ichinomiya M."/>
            <person name="Sato N."/>
            <person name="Blanc-Mathieu R."/>
            <person name="Endo H."/>
            <person name="Kuwata A."/>
            <person name="Ogata H."/>
        </authorList>
    </citation>
    <scope>NUCLEOTIDE SEQUENCE [LARGE SCALE GENOMIC DNA]</scope>
</reference>
<dbReference type="InterPro" id="IPR007198">
    <property type="entry name" value="Ssl1-like"/>
</dbReference>
<gene>
    <name evidence="2" type="ORF">TeGR_g3764</name>
</gene>
<dbReference type="Gene3D" id="3.40.50.410">
    <property type="entry name" value="von Willebrand factor, type A domain"/>
    <property type="match status" value="1"/>
</dbReference>
<accession>A0ABQ6M9D9</accession>
<dbReference type="InterPro" id="IPR004595">
    <property type="entry name" value="TFIIH_C1-like_dom"/>
</dbReference>
<comment type="caution">
    <text evidence="2">The sequence shown here is derived from an EMBL/GenBank/DDBJ whole genome shotgun (WGS) entry which is preliminary data.</text>
</comment>
<feature type="non-terminal residue" evidence="2">
    <location>
        <position position="239"/>
    </location>
</feature>
<feature type="domain" description="TFIIH C1-like" evidence="1">
    <location>
        <begin position="201"/>
        <end position="239"/>
    </location>
</feature>
<protein>
    <recommendedName>
        <fullName evidence="1">TFIIH C1-like domain-containing protein</fullName>
    </recommendedName>
</protein>
<dbReference type="Proteomes" id="UP001165060">
    <property type="component" value="Unassembled WGS sequence"/>
</dbReference>
<keyword evidence="3" id="KW-1185">Reference proteome</keyword>
<evidence type="ECO:0000259" key="1">
    <source>
        <dbReference type="SMART" id="SM01047"/>
    </source>
</evidence>
<name>A0ABQ6M9D9_9STRA</name>
<organism evidence="2 3">
    <name type="scientific">Tetraparma gracilis</name>
    <dbReference type="NCBI Taxonomy" id="2962635"/>
    <lineage>
        <taxon>Eukaryota</taxon>
        <taxon>Sar</taxon>
        <taxon>Stramenopiles</taxon>
        <taxon>Ochrophyta</taxon>
        <taxon>Bolidophyceae</taxon>
        <taxon>Parmales</taxon>
        <taxon>Triparmaceae</taxon>
        <taxon>Tetraparma</taxon>
    </lineage>
</organism>
<dbReference type="PANTHER" id="PTHR12695">
    <property type="entry name" value="GENERAL TRANSCRIPTION FACTOR IIH SUBUNIT 2"/>
    <property type="match status" value="1"/>
</dbReference>
<dbReference type="EMBL" id="BRYB01005229">
    <property type="protein sequence ID" value="GMI21977.1"/>
    <property type="molecule type" value="Genomic_DNA"/>
</dbReference>
<sequence length="239" mass="25519">NPRGYIDGVASVSKGLAVAIDSLREVPLGYSREILLLYNSTSTHDPNPQDILSLPQQLQDANITLTSVSTEPEIFALRNLATQSGGSFSTVLSAQHLKQLLAALVPPPPTAEHRTTSLHRTAFPTLLRTPHPHLASAGPSRTSFVTSSFECPVCKTCNVSCPGQCATCGVRLARSVDLVRCARNLRPAPAYAEVPSEEGGACAGCGERERRGRGRSVLKCGGCGSRFCFQCDAYVHEDL</sequence>
<dbReference type="InterPro" id="IPR046349">
    <property type="entry name" value="C1-like_sf"/>
</dbReference>
<dbReference type="InterPro" id="IPR013083">
    <property type="entry name" value="Znf_RING/FYVE/PHD"/>
</dbReference>
<dbReference type="Pfam" id="PF04056">
    <property type="entry name" value="Ssl1"/>
    <property type="match status" value="1"/>
</dbReference>
<dbReference type="SUPFAM" id="SSF57889">
    <property type="entry name" value="Cysteine-rich domain"/>
    <property type="match status" value="1"/>
</dbReference>
<dbReference type="Gene3D" id="3.30.40.10">
    <property type="entry name" value="Zinc/RING finger domain, C3HC4 (zinc finger)"/>
    <property type="match status" value="1"/>
</dbReference>
<proteinExistence type="predicted"/>
<evidence type="ECO:0000313" key="2">
    <source>
        <dbReference type="EMBL" id="GMI21977.1"/>
    </source>
</evidence>
<dbReference type="PANTHER" id="PTHR12695:SF2">
    <property type="entry name" value="GENERAL TRANSCRIPTION FACTOR IIH SUBUNIT 2-RELATED"/>
    <property type="match status" value="1"/>
</dbReference>
<evidence type="ECO:0000313" key="3">
    <source>
        <dbReference type="Proteomes" id="UP001165060"/>
    </source>
</evidence>